<accession>A0A385EZB7</accession>
<dbReference type="RefSeq" id="WP_000204996.1">
    <property type="nucleotide sequence ID" value="NZ_AERY01000103.1"/>
</dbReference>
<dbReference type="AlphaFoldDB" id="A0A385EZB7"/>
<reference evidence="1" key="1">
    <citation type="submission" date="2018-08" db="EMBL/GenBank/DDBJ databases">
        <title>Complete genome sequence of Acinetobacter baumannii strain WM99c.</title>
        <authorList>
            <person name="Nigro S.J."/>
            <person name="Wick R.R."/>
            <person name="Holt K.E."/>
            <person name="Hall R.M."/>
        </authorList>
    </citation>
    <scope>NUCLEOTIDE SEQUENCE</scope>
    <source>
        <strain evidence="1">WM99c</strain>
    </source>
</reference>
<dbReference type="InterPro" id="IPR010982">
    <property type="entry name" value="Lambda_DNA-bd_dom_sf"/>
</dbReference>
<dbReference type="Gene3D" id="1.10.260.40">
    <property type="entry name" value="lambda repressor-like DNA-binding domains"/>
    <property type="match status" value="1"/>
</dbReference>
<gene>
    <name evidence="1" type="ORF">BSF95_02967</name>
</gene>
<dbReference type="EMBL" id="CP031743">
    <property type="protein sequence ID" value="AXQ91327.1"/>
    <property type="molecule type" value="Genomic_DNA"/>
</dbReference>
<protein>
    <submittedName>
        <fullName evidence="1">Uncharacterized protein</fullName>
    </submittedName>
</protein>
<proteinExistence type="predicted"/>
<evidence type="ECO:0000313" key="1">
    <source>
        <dbReference type="EMBL" id="AXQ91327.1"/>
    </source>
</evidence>
<name>A0A385EZB7_ACIBA</name>
<sequence>MTSVQETARIKNQVSSLLAYMKKLGSDSEVQAFAEKCGTTKGNLLQIAYGGSVSPILSKKISNQSGGEVLLSDLRPDIFSET</sequence>
<dbReference type="GO" id="GO:0003677">
    <property type="term" value="F:DNA binding"/>
    <property type="evidence" value="ECO:0007669"/>
    <property type="project" value="InterPro"/>
</dbReference>
<organism evidence="1">
    <name type="scientific">Acinetobacter baumannii WM99c</name>
    <dbReference type="NCBI Taxonomy" id="945555"/>
    <lineage>
        <taxon>Bacteria</taxon>
        <taxon>Pseudomonadati</taxon>
        <taxon>Pseudomonadota</taxon>
        <taxon>Gammaproteobacteria</taxon>
        <taxon>Moraxellales</taxon>
        <taxon>Moraxellaceae</taxon>
        <taxon>Acinetobacter</taxon>
        <taxon>Acinetobacter calcoaceticus/baumannii complex</taxon>
    </lineage>
</organism>